<protein>
    <submittedName>
        <fullName evidence="3">Beta-ketoadipate enol-lactone hydrolase</fullName>
        <ecNumber evidence="3">3.1.1.24</ecNumber>
    </submittedName>
</protein>
<proteinExistence type="predicted"/>
<dbReference type="GO" id="GO:0016020">
    <property type="term" value="C:membrane"/>
    <property type="evidence" value="ECO:0007669"/>
    <property type="project" value="TreeGrafter"/>
</dbReference>
<keyword evidence="3" id="KW-0378">Hydrolase</keyword>
<dbReference type="EC" id="3.1.1.24" evidence="3"/>
<feature type="region of interest" description="Disordered" evidence="1">
    <location>
        <begin position="284"/>
        <end position="305"/>
    </location>
</feature>
<dbReference type="RefSeq" id="WP_225275349.1">
    <property type="nucleotide sequence ID" value="NZ_CP084058.1"/>
</dbReference>
<dbReference type="SUPFAM" id="SSF53474">
    <property type="entry name" value="alpha/beta-Hydrolases"/>
    <property type="match status" value="1"/>
</dbReference>
<dbReference type="PANTHER" id="PTHR43798:SF33">
    <property type="entry name" value="HYDROLASE, PUTATIVE (AFU_ORTHOLOGUE AFUA_2G14860)-RELATED"/>
    <property type="match status" value="1"/>
</dbReference>
<dbReference type="InterPro" id="IPR000073">
    <property type="entry name" value="AB_hydrolase_1"/>
</dbReference>
<dbReference type="GO" id="GO:0047570">
    <property type="term" value="F:3-oxoadipate enol-lactonase activity"/>
    <property type="evidence" value="ECO:0007669"/>
    <property type="project" value="UniProtKB-EC"/>
</dbReference>
<evidence type="ECO:0000256" key="1">
    <source>
        <dbReference type="SAM" id="MobiDB-lite"/>
    </source>
</evidence>
<accession>A0A1M4EB41</accession>
<gene>
    <name evidence="3" type="ORF">BN4615_P5530</name>
</gene>
<evidence type="ECO:0000313" key="3">
    <source>
        <dbReference type="EMBL" id="SBO96014.1"/>
    </source>
</evidence>
<name>A0A1M4EB41_9ACTN</name>
<reference evidence="3" key="1">
    <citation type="submission" date="2016-04" db="EMBL/GenBank/DDBJ databases">
        <authorList>
            <person name="Evans L.H."/>
            <person name="Alamgir A."/>
            <person name="Owens N."/>
            <person name="Weber N.D."/>
            <person name="Virtaneva K."/>
            <person name="Barbian K."/>
            <person name="Babar A."/>
            <person name="Rosenke K."/>
        </authorList>
    </citation>
    <scope>NUCLEOTIDE SEQUENCE</scope>
    <source>
        <strain evidence="3">Nono1</strain>
    </source>
</reference>
<dbReference type="Pfam" id="PF00561">
    <property type="entry name" value="Abhydrolase_1"/>
    <property type="match status" value="1"/>
</dbReference>
<dbReference type="Gene3D" id="3.40.50.1820">
    <property type="entry name" value="alpha/beta hydrolase"/>
    <property type="match status" value="1"/>
</dbReference>
<dbReference type="EMBL" id="LT559118">
    <property type="protein sequence ID" value="SBO96014.1"/>
    <property type="molecule type" value="Genomic_DNA"/>
</dbReference>
<sequence length="305" mass="32627">MTASDLVVGDRPVPLAVRDHGGDGAPILLLHGLGGTLLHWDAVAPLLTGSHRVVAMDLRGHGLSGDGPWEWEAVLDDVRAVADHLGLDQPFVVGHSLGGMVAVRWALRHPDAPGIVNLDGLRSAETEPRHYAGLAQEELQELLAEVKAVFDAQAAAMAQPLPEAHAAMYPQRSLLTTGEGVFVRPSAALAAQVRYDPYFLDSVEPVAEIRCPALFVLAGRNLPGLPGRVGELMTAQRAGIRRDLLSLLADRPHLRLLDLDASHAMVVERPEEVARAILDFHAETTGRTGPAGRDESTGRPWIPSA</sequence>
<dbReference type="PANTHER" id="PTHR43798">
    <property type="entry name" value="MONOACYLGLYCEROL LIPASE"/>
    <property type="match status" value="1"/>
</dbReference>
<feature type="domain" description="AB hydrolase-1" evidence="2">
    <location>
        <begin position="26"/>
        <end position="159"/>
    </location>
</feature>
<organism evidence="3">
    <name type="scientific">Nonomuraea gerenzanensis</name>
    <dbReference type="NCBI Taxonomy" id="93944"/>
    <lineage>
        <taxon>Bacteria</taxon>
        <taxon>Bacillati</taxon>
        <taxon>Actinomycetota</taxon>
        <taxon>Actinomycetes</taxon>
        <taxon>Streptosporangiales</taxon>
        <taxon>Streptosporangiaceae</taxon>
        <taxon>Nonomuraea</taxon>
    </lineage>
</organism>
<dbReference type="InterPro" id="IPR050266">
    <property type="entry name" value="AB_hydrolase_sf"/>
</dbReference>
<dbReference type="AlphaFoldDB" id="A0A1M4EB41"/>
<dbReference type="InterPro" id="IPR029058">
    <property type="entry name" value="AB_hydrolase_fold"/>
</dbReference>
<evidence type="ECO:0000259" key="2">
    <source>
        <dbReference type="Pfam" id="PF00561"/>
    </source>
</evidence>